<feature type="domain" description="Carrier" evidence="5">
    <location>
        <begin position="1389"/>
        <end position="1465"/>
    </location>
</feature>
<dbReference type="Proteomes" id="UP000190637">
    <property type="component" value="Unassembled WGS sequence"/>
</dbReference>
<dbReference type="PANTHER" id="PTHR43775:SF37">
    <property type="entry name" value="SI:DKEY-61P9.11"/>
    <property type="match status" value="1"/>
</dbReference>
<evidence type="ECO:0000313" key="7">
    <source>
        <dbReference type="EMBL" id="SJZ59147.1"/>
    </source>
</evidence>
<dbReference type="SMART" id="SM00822">
    <property type="entry name" value="PKS_KR"/>
    <property type="match status" value="1"/>
</dbReference>
<dbReference type="GO" id="GO:0004312">
    <property type="term" value="F:fatty acid synthase activity"/>
    <property type="evidence" value="ECO:0007669"/>
    <property type="project" value="TreeGrafter"/>
</dbReference>
<evidence type="ECO:0000259" key="5">
    <source>
        <dbReference type="PROSITE" id="PS50075"/>
    </source>
</evidence>
<keyword evidence="3" id="KW-0597">Phosphoprotein</keyword>
<dbReference type="PROSITE" id="PS50075">
    <property type="entry name" value="CARRIER"/>
    <property type="match status" value="1"/>
</dbReference>
<dbReference type="Pfam" id="PF02801">
    <property type="entry name" value="Ketoacyl-synt_C"/>
    <property type="match status" value="1"/>
</dbReference>
<dbReference type="Gene3D" id="3.40.50.720">
    <property type="entry name" value="NAD(P)-binding Rossmann-like Domain"/>
    <property type="match status" value="1"/>
</dbReference>
<reference evidence="7 8" key="1">
    <citation type="submission" date="2017-02" db="EMBL/GenBank/DDBJ databases">
        <authorList>
            <person name="Peterson S.W."/>
        </authorList>
    </citation>
    <scope>NUCLEOTIDE SEQUENCE [LARGE SCALE GENOMIC DNA]</scope>
    <source>
        <strain evidence="7 8">DSM 45154</strain>
    </source>
</reference>
<dbReference type="SUPFAM" id="SSF52151">
    <property type="entry name" value="FabD/lysophospholipase-like"/>
    <property type="match status" value="1"/>
</dbReference>
<keyword evidence="8" id="KW-1185">Reference proteome</keyword>
<dbReference type="InterPro" id="IPR036291">
    <property type="entry name" value="NAD(P)-bd_dom_sf"/>
</dbReference>
<dbReference type="InterPro" id="IPR014030">
    <property type="entry name" value="Ketoacyl_synth_N"/>
</dbReference>
<dbReference type="GO" id="GO:0031177">
    <property type="term" value="F:phosphopantetheine binding"/>
    <property type="evidence" value="ECO:0007669"/>
    <property type="project" value="InterPro"/>
</dbReference>
<dbReference type="Pfam" id="PF00698">
    <property type="entry name" value="Acyl_transf_1"/>
    <property type="match status" value="1"/>
</dbReference>
<keyword evidence="4 7" id="KW-0808">Transferase</keyword>
<dbReference type="Gene3D" id="3.40.47.10">
    <property type="match status" value="1"/>
</dbReference>
<dbReference type="InterPro" id="IPR050091">
    <property type="entry name" value="PKS_NRPS_Biosynth_Enz"/>
</dbReference>
<dbReference type="Pfam" id="PF00550">
    <property type="entry name" value="PP-binding"/>
    <property type="match status" value="1"/>
</dbReference>
<dbReference type="PROSITE" id="PS52004">
    <property type="entry name" value="KS3_2"/>
    <property type="match status" value="1"/>
</dbReference>
<dbReference type="InterPro" id="IPR001227">
    <property type="entry name" value="Ac_transferase_dom_sf"/>
</dbReference>
<dbReference type="InterPro" id="IPR009081">
    <property type="entry name" value="PP-bd_ACP"/>
</dbReference>
<evidence type="ECO:0000256" key="4">
    <source>
        <dbReference type="ARBA" id="ARBA00022679"/>
    </source>
</evidence>
<dbReference type="GO" id="GO:0005737">
    <property type="term" value="C:cytoplasm"/>
    <property type="evidence" value="ECO:0007669"/>
    <property type="project" value="TreeGrafter"/>
</dbReference>
<dbReference type="EMBL" id="FUWS01000002">
    <property type="protein sequence ID" value="SJZ59147.1"/>
    <property type="molecule type" value="Genomic_DNA"/>
</dbReference>
<dbReference type="Pfam" id="PF16197">
    <property type="entry name" value="KAsynt_C_assoc"/>
    <property type="match status" value="1"/>
</dbReference>
<dbReference type="SMART" id="SM00823">
    <property type="entry name" value="PKS_PP"/>
    <property type="match status" value="1"/>
</dbReference>
<dbReference type="GO" id="GO:0006633">
    <property type="term" value="P:fatty acid biosynthetic process"/>
    <property type="evidence" value="ECO:0007669"/>
    <property type="project" value="InterPro"/>
</dbReference>
<dbReference type="Gene3D" id="1.10.1200.10">
    <property type="entry name" value="ACP-like"/>
    <property type="match status" value="1"/>
</dbReference>
<dbReference type="Gene3D" id="3.40.366.10">
    <property type="entry name" value="Malonyl-Coenzyme A Acyl Carrier Protein, domain 2"/>
    <property type="match status" value="1"/>
</dbReference>
<dbReference type="GO" id="GO:0071770">
    <property type="term" value="P:DIM/DIP cell wall layer assembly"/>
    <property type="evidence" value="ECO:0007669"/>
    <property type="project" value="TreeGrafter"/>
</dbReference>
<dbReference type="InterPro" id="IPR014043">
    <property type="entry name" value="Acyl_transferase_dom"/>
</dbReference>
<keyword evidence="2" id="KW-0596">Phosphopantetheine</keyword>
<dbReference type="InterPro" id="IPR016035">
    <property type="entry name" value="Acyl_Trfase/lysoPLipase"/>
</dbReference>
<dbReference type="InterPro" id="IPR036736">
    <property type="entry name" value="ACP-like_sf"/>
</dbReference>
<dbReference type="InterPro" id="IPR018201">
    <property type="entry name" value="Ketoacyl_synth_AS"/>
</dbReference>
<dbReference type="Pfam" id="PF00109">
    <property type="entry name" value="ketoacyl-synt"/>
    <property type="match status" value="1"/>
</dbReference>
<dbReference type="GO" id="GO:0005886">
    <property type="term" value="C:plasma membrane"/>
    <property type="evidence" value="ECO:0007669"/>
    <property type="project" value="TreeGrafter"/>
</dbReference>
<dbReference type="Gene3D" id="3.30.70.250">
    <property type="entry name" value="Malonyl-CoA ACP transacylase, ACP-binding"/>
    <property type="match status" value="1"/>
</dbReference>
<dbReference type="SMART" id="SM00825">
    <property type="entry name" value="PKS_KS"/>
    <property type="match status" value="1"/>
</dbReference>
<feature type="domain" description="Ketosynthase family 3 (KS3)" evidence="6">
    <location>
        <begin position="19"/>
        <end position="443"/>
    </location>
</feature>
<evidence type="ECO:0000256" key="2">
    <source>
        <dbReference type="ARBA" id="ARBA00022450"/>
    </source>
</evidence>
<dbReference type="PROSITE" id="PS00606">
    <property type="entry name" value="KS3_1"/>
    <property type="match status" value="1"/>
</dbReference>
<name>A0A1T4LWW1_9ACTN</name>
<dbReference type="STRING" id="1122192.SAMN02745673_00852"/>
<evidence type="ECO:0000259" key="6">
    <source>
        <dbReference type="PROSITE" id="PS52004"/>
    </source>
</evidence>
<gene>
    <name evidence="7" type="ORF">SAMN02745673_00852</name>
</gene>
<protein>
    <submittedName>
        <fullName evidence="7">Acyl transferase domain-containing protein</fullName>
    </submittedName>
</protein>
<dbReference type="InterPro" id="IPR032821">
    <property type="entry name" value="PKS_assoc"/>
</dbReference>
<dbReference type="InterPro" id="IPR014031">
    <property type="entry name" value="Ketoacyl_synth_C"/>
</dbReference>
<dbReference type="GO" id="GO:0004315">
    <property type="term" value="F:3-oxoacyl-[acyl-carrier-protein] synthase activity"/>
    <property type="evidence" value="ECO:0007669"/>
    <property type="project" value="InterPro"/>
</dbReference>
<dbReference type="CDD" id="cd00833">
    <property type="entry name" value="PKS"/>
    <property type="match status" value="1"/>
</dbReference>
<evidence type="ECO:0000256" key="3">
    <source>
        <dbReference type="ARBA" id="ARBA00022553"/>
    </source>
</evidence>
<dbReference type="InterPro" id="IPR016039">
    <property type="entry name" value="Thiolase-like"/>
</dbReference>
<accession>A0A1T4LWW1</accession>
<dbReference type="InterPro" id="IPR020841">
    <property type="entry name" value="PKS_Beta-ketoAc_synthase_dom"/>
</dbReference>
<dbReference type="Gene3D" id="3.30.70.3290">
    <property type="match status" value="1"/>
</dbReference>
<dbReference type="InterPro" id="IPR016036">
    <property type="entry name" value="Malonyl_transacylase_ACP-bd"/>
</dbReference>
<dbReference type="InterPro" id="IPR057326">
    <property type="entry name" value="KR_dom"/>
</dbReference>
<dbReference type="Pfam" id="PF08659">
    <property type="entry name" value="KR"/>
    <property type="match status" value="1"/>
</dbReference>
<sequence>MKVENVDTTADARGREVSETDIAVVGIACRFPGAHGPRQYWELISEGRLGIGELTPDEVRRAGGGEERLADPALVRAAGVLRDADRFDSAFFGYSGREAALMDPQQRMFLEEAWHALEDAGHDPGRFDGAIGVYAGQSLGTHRERDFGSFLGTSGDLLSAADDKDFLPTRVSYKLGLTGPSVAVQAACSTALVAIHLACRALITFDCDMALAGGVSWTPLRRQGYLYQEGGVWSADGHVRAFDDRASGFVPADGLGIVALRRLGDALADGDRIYAVVKGSAVNNDGSDKPSYTAPGAAGQRAAVTAALAVADVHPDTIGYVEAHGTATALGDAVEVAALTQAYRMAGASRTGYCRIGSVKSNIGHTDAAAGVAGFIKAALMVHHGRIPPSPVLETPNPRIDFASSPFVPAREGEEWPVSGAPRRVAVSSFGIGGTNAHAIVEEPPPPRPTAPAPPWQPVLLSARDENALTAMIGACAEALEETPDSAFADLAWTLATGRREFPVRYAGVFRDRRHAARVLREHAGSGAREAIRRASRGELAFVFPGGGSQYPGMGRELYGSEPVFRAAVDECLRLLPEGEMAERLRAAWAGPAPDHADEDPRFALPAVFITEIAFTRLLASHGVRPDVLAGHSLGEYAAACAAGVMSLADALSVVVKRGELLAGLRGGAMLAVTATEAELAAYLDDEVCLSAVNARAACVLAGPAERIAEVRTLLEGDGLACRSLPLATAAHSSLVDPLLGEFRDFLRGVELRPPTVRLVSMVTGDEDADVADPEYWVTHLRATVRFDDALCHVLARQPRAVVEVGPGTTLTALARTRAGADVELLSTGRHRKEERTEREALLQALAGLWRAGVAVDPATLWPRPRLRTPAVPYPFAGTEHPPPGPARTAPATVAREADLYGVSWVRAVEPPPPPSAPGGHRWVVLSDSSPLAHALVAELVARGEEPVVAVPGTDFAHDGSGRVTLDPRRREHYRMLRDAAVTGTTPLRLVSLWAGAIPAEYHRPLGEISGLAAALGDVPPGTEVCLVTRGALEVTGTERLIPEAALTLGASGPLACELPDVVVRVVDLEPDDAVDPRRRAGALLAEFSRPPRAEPVAYRADHRWLRRFEPVPPTPSAAPVLRTGGTYVITGATGGVGLRLTAHLATVHSARLLLVGRGAVRALEECRDEEVRDALARRPADILVRDADVTDHARLKEVLTEAHVRFGAIHGVLHTAGDPGGGMAALLSEEEIDAALQAKTEGTSVLLAALRDVGAHPDFVLLFSSLASFSGVPGLSCYAAANAFMDTYAARARREGLPVLSVNWDRWNGTGMARTMERRHQEIAGEGLDGGMSVRQALAAFERCLAALPLGQVVAATRLPEVGTRRATRAPLPAPAAVDPDPGEEDLTGWAPLERELLQIWREVLGAGARIDRDEDFFDLGGDSLSALQIVRLCRNRFGAQISVETLFAAPTITDLARLLAAEQGADT</sequence>
<dbReference type="InterPro" id="IPR020806">
    <property type="entry name" value="PKS_PP-bd"/>
</dbReference>
<dbReference type="InterPro" id="IPR013968">
    <property type="entry name" value="PKS_KR"/>
</dbReference>
<dbReference type="FunFam" id="1.10.1200.10:FF:000005">
    <property type="entry name" value="Nonribosomal peptide synthetase 1"/>
    <property type="match status" value="1"/>
</dbReference>
<evidence type="ECO:0000256" key="1">
    <source>
        <dbReference type="ARBA" id="ARBA00001957"/>
    </source>
</evidence>
<dbReference type="SMART" id="SM00827">
    <property type="entry name" value="PKS_AT"/>
    <property type="match status" value="1"/>
</dbReference>
<evidence type="ECO:0000313" key="8">
    <source>
        <dbReference type="Proteomes" id="UP000190637"/>
    </source>
</evidence>
<dbReference type="SUPFAM" id="SSF47336">
    <property type="entry name" value="ACP-like"/>
    <property type="match status" value="1"/>
</dbReference>
<dbReference type="CDD" id="cd08953">
    <property type="entry name" value="KR_2_SDR_x"/>
    <property type="match status" value="1"/>
</dbReference>
<organism evidence="7 8">
    <name type="scientific">Marinactinospora thermotolerans DSM 45154</name>
    <dbReference type="NCBI Taxonomy" id="1122192"/>
    <lineage>
        <taxon>Bacteria</taxon>
        <taxon>Bacillati</taxon>
        <taxon>Actinomycetota</taxon>
        <taxon>Actinomycetes</taxon>
        <taxon>Streptosporangiales</taxon>
        <taxon>Nocardiopsidaceae</taxon>
        <taxon>Marinactinospora</taxon>
    </lineage>
</organism>
<dbReference type="SUPFAM" id="SSF53901">
    <property type="entry name" value="Thiolase-like"/>
    <property type="match status" value="1"/>
</dbReference>
<dbReference type="SUPFAM" id="SSF55048">
    <property type="entry name" value="Probable ACP-binding domain of malonyl-CoA ACP transacylase"/>
    <property type="match status" value="1"/>
</dbReference>
<dbReference type="PANTHER" id="PTHR43775">
    <property type="entry name" value="FATTY ACID SYNTHASE"/>
    <property type="match status" value="1"/>
</dbReference>
<proteinExistence type="predicted"/>
<dbReference type="SUPFAM" id="SSF51735">
    <property type="entry name" value="NAD(P)-binding Rossmann-fold domains"/>
    <property type="match status" value="2"/>
</dbReference>
<comment type="cofactor">
    <cofactor evidence="1">
        <name>pantetheine 4'-phosphate</name>
        <dbReference type="ChEBI" id="CHEBI:47942"/>
    </cofactor>
</comment>